<feature type="transmembrane region" description="Helical" evidence="4">
    <location>
        <begin position="68"/>
        <end position="91"/>
    </location>
</feature>
<evidence type="ECO:0000256" key="3">
    <source>
        <dbReference type="ARBA" id="ARBA00023163"/>
    </source>
</evidence>
<dbReference type="Pfam" id="PF12833">
    <property type="entry name" value="HTH_18"/>
    <property type="match status" value="1"/>
</dbReference>
<keyword evidence="7" id="KW-1185">Reference proteome</keyword>
<reference evidence="6" key="1">
    <citation type="journal article" date="2022" name="Int. J. Syst. Evol. Microbiol.">
        <title>Prevotella lacticifex sp. nov., isolated from the rumen of cows.</title>
        <authorList>
            <person name="Shinkai T."/>
            <person name="Ikeyama N."/>
            <person name="Kumagai M."/>
            <person name="Ohmori H."/>
            <person name="Sakamoto M."/>
            <person name="Ohkuma M."/>
            <person name="Mitsumori M."/>
        </authorList>
    </citation>
    <scope>NUCLEOTIDE SEQUENCE</scope>
    <source>
        <strain evidence="6">R5076</strain>
    </source>
</reference>
<feature type="transmembrane region" description="Helical" evidence="4">
    <location>
        <begin position="169"/>
        <end position="191"/>
    </location>
</feature>
<dbReference type="PANTHER" id="PTHR43280:SF2">
    <property type="entry name" value="HTH-TYPE TRANSCRIPTIONAL REGULATOR EXSA"/>
    <property type="match status" value="1"/>
</dbReference>
<feature type="transmembrane region" description="Helical" evidence="4">
    <location>
        <begin position="103"/>
        <end position="123"/>
    </location>
</feature>
<dbReference type="Gene3D" id="1.10.10.60">
    <property type="entry name" value="Homeodomain-like"/>
    <property type="match status" value="1"/>
</dbReference>
<feature type="transmembrane region" description="Helical" evidence="4">
    <location>
        <begin position="129"/>
        <end position="149"/>
    </location>
</feature>
<name>A0A9R1CX38_9BACT</name>
<evidence type="ECO:0000256" key="4">
    <source>
        <dbReference type="SAM" id="Phobius"/>
    </source>
</evidence>
<keyword evidence="4" id="KW-0472">Membrane</keyword>
<keyword evidence="3" id="KW-0804">Transcription</keyword>
<dbReference type="Proteomes" id="UP000825483">
    <property type="component" value="Unassembled WGS sequence"/>
</dbReference>
<sequence length="372" mass="42850">MIAPDISKSLSDVTFGMLLMSQLACAMALHSKGRRHNLQLMMFRFMLYLIFVSIFEFVYFYLVCPVHSVMTCPLTDILEMSIVPCALLIIIRLTSPLTRQWKLIIPNAVAYYGAFFIFCFTWNMTLYKVILGFTIIYAIGIIVYGVVAVNKFNRRLKMNFSDESLSLYWLKYIMIIYILLLIVWTAATIYISDGMIFIYNILVMTLFSLFCYFVYRQEDMLSALVTINAEAADETAGDVATDDTLSTDAEGSATAQPHNYKFEERFRKAFEDDRIYLRPELNIVELSMAVGTNRTYISNYLNQQLHTPFYEYVNSWRVGRAKDLLTTTDMPLEDVATESGFNSMSSFRRYFTASTGKTPGAYRRENSEQKDS</sequence>
<feature type="domain" description="HTH araC/xylS-type" evidence="5">
    <location>
        <begin position="264"/>
        <end position="365"/>
    </location>
</feature>
<proteinExistence type="predicted"/>
<dbReference type="SMART" id="SM00342">
    <property type="entry name" value="HTH_ARAC"/>
    <property type="match status" value="1"/>
</dbReference>
<dbReference type="EMBL" id="BPUB01000001">
    <property type="protein sequence ID" value="GJG57618.1"/>
    <property type="molecule type" value="Genomic_DNA"/>
</dbReference>
<dbReference type="PANTHER" id="PTHR43280">
    <property type="entry name" value="ARAC-FAMILY TRANSCRIPTIONAL REGULATOR"/>
    <property type="match status" value="1"/>
</dbReference>
<dbReference type="PROSITE" id="PS01124">
    <property type="entry name" value="HTH_ARAC_FAMILY_2"/>
    <property type="match status" value="1"/>
</dbReference>
<keyword evidence="4" id="KW-0812">Transmembrane</keyword>
<gene>
    <name evidence="6" type="ORF">PRLR5076_04690</name>
</gene>
<evidence type="ECO:0000256" key="2">
    <source>
        <dbReference type="ARBA" id="ARBA00023125"/>
    </source>
</evidence>
<dbReference type="SUPFAM" id="SSF46689">
    <property type="entry name" value="Homeodomain-like"/>
    <property type="match status" value="1"/>
</dbReference>
<dbReference type="RefSeq" id="WP_223929475.1">
    <property type="nucleotide sequence ID" value="NZ_BPTU01000003.1"/>
</dbReference>
<feature type="transmembrane region" description="Helical" evidence="4">
    <location>
        <begin position="42"/>
        <end position="62"/>
    </location>
</feature>
<comment type="caution">
    <text evidence="6">The sequence shown here is derived from an EMBL/GenBank/DDBJ whole genome shotgun (WGS) entry which is preliminary data.</text>
</comment>
<organism evidence="6 7">
    <name type="scientific">Prevotella lacticifex</name>
    <dbReference type="NCBI Taxonomy" id="2854755"/>
    <lineage>
        <taxon>Bacteria</taxon>
        <taxon>Pseudomonadati</taxon>
        <taxon>Bacteroidota</taxon>
        <taxon>Bacteroidia</taxon>
        <taxon>Bacteroidales</taxon>
        <taxon>Prevotellaceae</taxon>
        <taxon>Prevotella</taxon>
    </lineage>
</organism>
<keyword evidence="2" id="KW-0238">DNA-binding</keyword>
<dbReference type="AlphaFoldDB" id="A0A9R1CX38"/>
<feature type="transmembrane region" description="Helical" evidence="4">
    <location>
        <begin position="197"/>
        <end position="215"/>
    </location>
</feature>
<dbReference type="InterPro" id="IPR009057">
    <property type="entry name" value="Homeodomain-like_sf"/>
</dbReference>
<protein>
    <recommendedName>
        <fullName evidence="5">HTH araC/xylS-type domain-containing protein</fullName>
    </recommendedName>
</protein>
<evidence type="ECO:0000259" key="5">
    <source>
        <dbReference type="PROSITE" id="PS01124"/>
    </source>
</evidence>
<dbReference type="InterPro" id="IPR018062">
    <property type="entry name" value="HTH_AraC-typ_CS"/>
</dbReference>
<accession>A0A9R1CX38</accession>
<dbReference type="InterPro" id="IPR018060">
    <property type="entry name" value="HTH_AraC"/>
</dbReference>
<evidence type="ECO:0000313" key="6">
    <source>
        <dbReference type="EMBL" id="GJG57618.1"/>
    </source>
</evidence>
<keyword evidence="4" id="KW-1133">Transmembrane helix</keyword>
<dbReference type="GeneID" id="72468523"/>
<evidence type="ECO:0000256" key="1">
    <source>
        <dbReference type="ARBA" id="ARBA00023015"/>
    </source>
</evidence>
<keyword evidence="1" id="KW-0805">Transcription regulation</keyword>
<dbReference type="GO" id="GO:0003700">
    <property type="term" value="F:DNA-binding transcription factor activity"/>
    <property type="evidence" value="ECO:0007669"/>
    <property type="project" value="InterPro"/>
</dbReference>
<dbReference type="GO" id="GO:0043565">
    <property type="term" value="F:sequence-specific DNA binding"/>
    <property type="evidence" value="ECO:0007669"/>
    <property type="project" value="InterPro"/>
</dbReference>
<dbReference type="PROSITE" id="PS00041">
    <property type="entry name" value="HTH_ARAC_FAMILY_1"/>
    <property type="match status" value="1"/>
</dbReference>
<evidence type="ECO:0000313" key="7">
    <source>
        <dbReference type="Proteomes" id="UP000825483"/>
    </source>
</evidence>